<keyword evidence="1" id="KW-0472">Membrane</keyword>
<keyword evidence="1" id="KW-1133">Transmembrane helix</keyword>
<proteinExistence type="predicted"/>
<sequence length="131" mass="15620">MILQNKKFLISIFILLAYIGVGIFGLFEFNHMFETSMVNCPYTQNGSSICENILDHINDWHQFSNITFSTFFIFSFLILGIILYFFNEQNSSNQKRYFYRWKYPLDNKKLYTFQQGIINWLSLLENSPSFS</sequence>
<dbReference type="EMBL" id="PFOX01000026">
    <property type="protein sequence ID" value="PIZ86005.1"/>
    <property type="molecule type" value="Genomic_DNA"/>
</dbReference>
<comment type="caution">
    <text evidence="2">The sequence shown here is derived from an EMBL/GenBank/DDBJ whole genome shotgun (WGS) entry which is preliminary data.</text>
</comment>
<keyword evidence="1" id="KW-0812">Transmembrane</keyword>
<evidence type="ECO:0000313" key="2">
    <source>
        <dbReference type="EMBL" id="PIZ86005.1"/>
    </source>
</evidence>
<dbReference type="Proteomes" id="UP000229132">
    <property type="component" value="Unassembled WGS sequence"/>
</dbReference>
<gene>
    <name evidence="2" type="ORF">COX94_01315</name>
</gene>
<accession>A0A2J0MJ40</accession>
<dbReference type="AlphaFoldDB" id="A0A2J0MJ40"/>
<organism evidence="2 3">
    <name type="scientific">Candidatus Nomurabacteria bacterium CG_4_10_14_0_2_um_filter_33_9</name>
    <dbReference type="NCBI Taxonomy" id="1974728"/>
    <lineage>
        <taxon>Bacteria</taxon>
        <taxon>Candidatus Nomuraibacteriota</taxon>
    </lineage>
</organism>
<feature type="transmembrane region" description="Helical" evidence="1">
    <location>
        <begin position="7"/>
        <end position="27"/>
    </location>
</feature>
<evidence type="ECO:0000256" key="1">
    <source>
        <dbReference type="SAM" id="Phobius"/>
    </source>
</evidence>
<reference evidence="3" key="1">
    <citation type="submission" date="2017-09" db="EMBL/GenBank/DDBJ databases">
        <title>Depth-based differentiation of microbial function through sediment-hosted aquifers and enrichment of novel symbionts in the deep terrestrial subsurface.</title>
        <authorList>
            <person name="Probst A.J."/>
            <person name="Ladd B."/>
            <person name="Jarett J.K."/>
            <person name="Geller-Mcgrath D.E."/>
            <person name="Sieber C.M.K."/>
            <person name="Emerson J.B."/>
            <person name="Anantharaman K."/>
            <person name="Thomas B.C."/>
            <person name="Malmstrom R."/>
            <person name="Stieglmeier M."/>
            <person name="Klingl A."/>
            <person name="Woyke T."/>
            <person name="Ryan C.M."/>
            <person name="Banfield J.F."/>
        </authorList>
    </citation>
    <scope>NUCLEOTIDE SEQUENCE [LARGE SCALE GENOMIC DNA]</scope>
</reference>
<evidence type="ECO:0000313" key="3">
    <source>
        <dbReference type="Proteomes" id="UP000229132"/>
    </source>
</evidence>
<protein>
    <submittedName>
        <fullName evidence="2">Uncharacterized protein</fullName>
    </submittedName>
</protein>
<name>A0A2J0MJ40_9BACT</name>
<feature type="transmembrane region" description="Helical" evidence="1">
    <location>
        <begin position="66"/>
        <end position="86"/>
    </location>
</feature>